<name>A0ABR9RNJ0_9ACTN</name>
<evidence type="ECO:0000313" key="2">
    <source>
        <dbReference type="EMBL" id="MBE7323136.1"/>
    </source>
</evidence>
<comment type="caution">
    <text evidence="2">The sequence shown here is derived from an EMBL/GenBank/DDBJ whole genome shotgun (WGS) entry which is preliminary data.</text>
</comment>
<dbReference type="EMBL" id="JADCSA010000001">
    <property type="protein sequence ID" value="MBE7323136.1"/>
    <property type="molecule type" value="Genomic_DNA"/>
</dbReference>
<accession>A0ABR9RNJ0</accession>
<evidence type="ECO:0000256" key="1">
    <source>
        <dbReference type="SAM" id="MobiDB-lite"/>
    </source>
</evidence>
<reference evidence="2 3" key="1">
    <citation type="submission" date="2020-10" db="EMBL/GenBank/DDBJ databases">
        <title>Nocardioides sp. isolated from sludge.</title>
        <authorList>
            <person name="Zhang X."/>
        </authorList>
    </citation>
    <scope>NUCLEOTIDE SEQUENCE [LARGE SCALE GENOMIC DNA]</scope>
    <source>
        <strain evidence="2 3">Y6</strain>
    </source>
</reference>
<evidence type="ECO:0008006" key="4">
    <source>
        <dbReference type="Google" id="ProtNLM"/>
    </source>
</evidence>
<evidence type="ECO:0000313" key="3">
    <source>
        <dbReference type="Proteomes" id="UP000756387"/>
    </source>
</evidence>
<dbReference type="RefSeq" id="WP_193636478.1">
    <property type="nucleotide sequence ID" value="NZ_JADCSA010000001.1"/>
</dbReference>
<proteinExistence type="predicted"/>
<organism evidence="2 3">
    <name type="scientific">Nocardioides malaquae</name>
    <dbReference type="NCBI Taxonomy" id="2773426"/>
    <lineage>
        <taxon>Bacteria</taxon>
        <taxon>Bacillati</taxon>
        <taxon>Actinomycetota</taxon>
        <taxon>Actinomycetes</taxon>
        <taxon>Propionibacteriales</taxon>
        <taxon>Nocardioidaceae</taxon>
        <taxon>Nocardioides</taxon>
    </lineage>
</organism>
<dbReference type="Proteomes" id="UP000756387">
    <property type="component" value="Unassembled WGS sequence"/>
</dbReference>
<gene>
    <name evidence="2" type="ORF">IEQ44_00535</name>
</gene>
<feature type="region of interest" description="Disordered" evidence="1">
    <location>
        <begin position="157"/>
        <end position="188"/>
    </location>
</feature>
<keyword evidence="3" id="KW-1185">Reference proteome</keyword>
<sequence>MTTDHRSDARGSSTAGPDTWWRRNRLALGLLPVVTVLALAASSSRVEPFWWDAGFHARAEVTDATAHLVDTYDDGVLQYSIEARYRLAGVRPARPAELADSPLPEGLAAWAVTLEVEADPESVLVGCTVGLVDTDGALYRADDAVLLAGTSWGQSRCVPEDAPGPRYRPFSTAPPERPPGTPRRPSDYTVTTVVATPEDVEIDAVRVWYGLPNYVELPVDRVSDASGVDSSAVRSASRS</sequence>
<protein>
    <recommendedName>
        <fullName evidence="4">DUF2207 domain-containing protein</fullName>
    </recommendedName>
</protein>